<reference evidence="3" key="1">
    <citation type="journal article" date="2016" name="Nat. Commun.">
        <title>The Gonium pectorale genome demonstrates co-option of cell cycle regulation during the evolution of multicellularity.</title>
        <authorList>
            <person name="Hanschen E.R."/>
            <person name="Marriage T.N."/>
            <person name="Ferris P.J."/>
            <person name="Hamaji T."/>
            <person name="Toyoda A."/>
            <person name="Fujiyama A."/>
            <person name="Neme R."/>
            <person name="Noguchi H."/>
            <person name="Minakuchi Y."/>
            <person name="Suzuki M."/>
            <person name="Kawai-Toyooka H."/>
            <person name="Smith D.R."/>
            <person name="Sparks H."/>
            <person name="Anderson J."/>
            <person name="Bakaric R."/>
            <person name="Luria V."/>
            <person name="Karger A."/>
            <person name="Kirschner M.W."/>
            <person name="Durand P.M."/>
            <person name="Michod R.E."/>
            <person name="Nozaki H."/>
            <person name="Olson B.J."/>
        </authorList>
    </citation>
    <scope>NUCLEOTIDE SEQUENCE [LARGE SCALE GENOMIC DNA]</scope>
    <source>
        <strain evidence="3">NIES-2863</strain>
    </source>
</reference>
<accession>A0A150GV64</accession>
<dbReference type="STRING" id="33097.A0A150GV64"/>
<dbReference type="Proteomes" id="UP000075714">
    <property type="component" value="Unassembled WGS sequence"/>
</dbReference>
<dbReference type="AlphaFoldDB" id="A0A150GV64"/>
<comment type="caution">
    <text evidence="2">The sequence shown here is derived from an EMBL/GenBank/DDBJ whole genome shotgun (WGS) entry which is preliminary data.</text>
</comment>
<dbReference type="Pfam" id="PF25758">
    <property type="entry name" value="TPR_IPO11"/>
    <property type="match status" value="1"/>
</dbReference>
<organism evidence="2 3">
    <name type="scientific">Gonium pectorale</name>
    <name type="common">Green alga</name>
    <dbReference type="NCBI Taxonomy" id="33097"/>
    <lineage>
        <taxon>Eukaryota</taxon>
        <taxon>Viridiplantae</taxon>
        <taxon>Chlorophyta</taxon>
        <taxon>core chlorophytes</taxon>
        <taxon>Chlorophyceae</taxon>
        <taxon>CS clade</taxon>
        <taxon>Chlamydomonadales</taxon>
        <taxon>Volvocaceae</taxon>
        <taxon>Gonium</taxon>
    </lineage>
</organism>
<evidence type="ECO:0000313" key="2">
    <source>
        <dbReference type="EMBL" id="KXZ53578.1"/>
    </source>
</evidence>
<keyword evidence="3" id="KW-1185">Reference proteome</keyword>
<protein>
    <recommendedName>
        <fullName evidence="1">Importin-7/11-like TPR repeats domain-containing protein</fullName>
    </recommendedName>
</protein>
<evidence type="ECO:0000259" key="1">
    <source>
        <dbReference type="Pfam" id="PF25758"/>
    </source>
</evidence>
<dbReference type="OrthoDB" id="361693at2759"/>
<gene>
    <name evidence="2" type="ORF">GPECTOR_6g495</name>
</gene>
<proteinExistence type="predicted"/>
<name>A0A150GV64_GONPE</name>
<evidence type="ECO:0000313" key="3">
    <source>
        <dbReference type="Proteomes" id="UP000075714"/>
    </source>
</evidence>
<dbReference type="InterPro" id="IPR058669">
    <property type="entry name" value="TPR_IPO7/11-like"/>
</dbReference>
<dbReference type="EMBL" id="LSYV01000007">
    <property type="protein sequence ID" value="KXZ53578.1"/>
    <property type="molecule type" value="Genomic_DNA"/>
</dbReference>
<feature type="domain" description="Importin-7/11-like TPR repeats" evidence="1">
    <location>
        <begin position="11"/>
        <end position="289"/>
    </location>
</feature>
<sequence length="302" mass="30121">MLAGPVLYGPAAGHHVVAVLGSVIGNVGERGLLLTFPCLEALLQAAPAEAAAALQPVLLRMLALVLGGKESGLVVSNALPVLGRLLLAAPAQFVALCAAGAADGEVAAAVAAGREGIPTELSPAEAVLWRLLSLWCEQFDSLGQAGARRLCALALAAGLGLPSRALLGLLDQLLPAITAVWYETEGGGGGFSGEGMPPSYDYFAGGGLHGCGEEGLMEEVAGPALDSEEADGECGRRAQLREADPAGSLPVSEALRRGLAAAAALHGPQQLDAALSRLDEAVAHSVRAATAVPGQAAGQAGG</sequence>